<dbReference type="Proteomes" id="UP000223891">
    <property type="component" value="Segment"/>
</dbReference>
<accession>A0A1L2CUK4</accession>
<evidence type="ECO:0000313" key="1">
    <source>
        <dbReference type="EMBL" id="AMM43687.1"/>
    </source>
</evidence>
<dbReference type="EMBL" id="KU574722">
    <property type="protein sequence ID" value="AMM43687.1"/>
    <property type="molecule type" value="Genomic_DNA"/>
</dbReference>
<proteinExistence type="predicted"/>
<sequence>MKGFVVSVILAAAFTWGITAIIGSVKSTEHQNVYYNVGRVVSLGQCKDGTCSYGYTDMNNELKYATLSRPVSLGQLVYQECWYEEAQGNQCYVDYTPSKN</sequence>
<reference evidence="2" key="1">
    <citation type="submission" date="2016-01" db="EMBL/GenBank/DDBJ databases">
        <title>Isolation and Characterization of Enterobacteria phage CBB.</title>
        <authorList>
            <person name="Buttimer C.T.H."/>
            <person name="Hendrix H."/>
            <person name="Alexandre H."/>
            <person name="O'Mahony J."/>
            <person name="Lavigne R."/>
            <person name="Coffey A."/>
        </authorList>
    </citation>
    <scope>NUCLEOTIDE SEQUENCE [LARGE SCALE GENOMIC DNA]</scope>
</reference>
<evidence type="ECO:0000313" key="2">
    <source>
        <dbReference type="Proteomes" id="UP000223891"/>
    </source>
</evidence>
<name>A0A1L2CUK4_9CAUD</name>
<protein>
    <submittedName>
        <fullName evidence="1">Putative membrane protein</fullName>
    </submittedName>
</protein>
<gene>
    <name evidence="1" type="ORF">CBB_122</name>
</gene>
<organism evidence="1 2">
    <name type="scientific">Pectobacterium phage vB_PcaM_CBB</name>
    <dbReference type="NCBI Taxonomy" id="2772511"/>
    <lineage>
        <taxon>Viruses</taxon>
        <taxon>Duplodnaviria</taxon>
        <taxon>Heunggongvirae</taxon>
        <taxon>Uroviricota</taxon>
        <taxon>Caudoviricetes</taxon>
        <taxon>Mimasvirus</taxon>
        <taxon>Mimasvirus CBB</taxon>
    </lineage>
</organism>
<keyword evidence="2" id="KW-1185">Reference proteome</keyword>